<evidence type="ECO:0000313" key="3">
    <source>
        <dbReference type="Proteomes" id="UP000694411"/>
    </source>
</evidence>
<feature type="region of interest" description="Disordered" evidence="1">
    <location>
        <begin position="41"/>
        <end position="86"/>
    </location>
</feature>
<dbReference type="AlphaFoldDB" id="A0A8D2ECX8"/>
<dbReference type="Proteomes" id="UP000694411">
    <property type="component" value="Chromosome 10"/>
</dbReference>
<accession>A0A8D2ECX8</accession>
<organism evidence="2 3">
    <name type="scientific">Theropithecus gelada</name>
    <name type="common">Gelada baboon</name>
    <dbReference type="NCBI Taxonomy" id="9565"/>
    <lineage>
        <taxon>Eukaryota</taxon>
        <taxon>Metazoa</taxon>
        <taxon>Chordata</taxon>
        <taxon>Craniata</taxon>
        <taxon>Vertebrata</taxon>
        <taxon>Euteleostomi</taxon>
        <taxon>Mammalia</taxon>
        <taxon>Eutheria</taxon>
        <taxon>Euarchontoglires</taxon>
        <taxon>Primates</taxon>
        <taxon>Haplorrhini</taxon>
        <taxon>Catarrhini</taxon>
        <taxon>Cercopithecidae</taxon>
        <taxon>Cercopithecinae</taxon>
        <taxon>Theropithecus</taxon>
    </lineage>
</organism>
<evidence type="ECO:0000313" key="2">
    <source>
        <dbReference type="Ensembl" id="ENSTGEP00000003846.1"/>
    </source>
</evidence>
<name>A0A8D2ECX8_THEGE</name>
<reference evidence="2" key="1">
    <citation type="submission" date="2018-05" db="EMBL/GenBank/DDBJ databases">
        <title>Whole genome of Theropithecus gelada.</title>
        <authorList>
            <person name="Chiou K.L."/>
            <person name="Snyder-Mackler N."/>
        </authorList>
    </citation>
    <scope>NUCLEOTIDE SEQUENCE [LARGE SCALE GENOMIC DNA]</scope>
</reference>
<proteinExistence type="predicted"/>
<evidence type="ECO:0000256" key="1">
    <source>
        <dbReference type="SAM" id="MobiDB-lite"/>
    </source>
</evidence>
<reference evidence="2" key="3">
    <citation type="submission" date="2025-09" db="UniProtKB">
        <authorList>
            <consortium name="Ensembl"/>
        </authorList>
    </citation>
    <scope>IDENTIFICATION</scope>
</reference>
<keyword evidence="3" id="KW-1185">Reference proteome</keyword>
<sequence length="86" mass="9469">TVQSRRCQLVPDGWAGIPGAGGVLGSSQTIARARQKPLKYRGCSEPRSHHCTPAWATERDSTPSWKKKKKNYTTGARRQPEGFCAN</sequence>
<dbReference type="Ensembl" id="ENSTGET00000004680.1">
    <property type="protein sequence ID" value="ENSTGEP00000003846.1"/>
    <property type="gene ID" value="ENSTGEG00000003246.1"/>
</dbReference>
<protein>
    <submittedName>
        <fullName evidence="2">Uncharacterized protein</fullName>
    </submittedName>
</protein>
<reference evidence="2" key="2">
    <citation type="submission" date="2025-08" db="UniProtKB">
        <authorList>
            <consortium name="Ensembl"/>
        </authorList>
    </citation>
    <scope>IDENTIFICATION</scope>
</reference>